<dbReference type="Proteomes" id="UP000184383">
    <property type="component" value="Unassembled WGS sequence"/>
</dbReference>
<sequence>MSNFYPDNNRYPPGPSYRPYPRRDDRDGRISHSYNELLLTVDLRFLLLGQKIFRYLLHEVRLRTEEIPDPVSEVEIAMIIVVDHHGRLHPDEGDPHIETETERAIARPDTTVAVEALAAAALAALDGVANHISDKKAEKS</sequence>
<dbReference type="RefSeq" id="XP_040687763.1">
    <property type="nucleotide sequence ID" value="XM_040831084.1"/>
</dbReference>
<keyword evidence="3" id="KW-1185">Reference proteome</keyword>
<dbReference type="GeneID" id="63746932"/>
<name>A0A1L9RGV6_ASPWE</name>
<dbReference type="VEuPathDB" id="FungiDB:ASPWEDRAFT_173519"/>
<dbReference type="EMBL" id="KV878213">
    <property type="protein sequence ID" value="OJJ34087.1"/>
    <property type="molecule type" value="Genomic_DNA"/>
</dbReference>
<protein>
    <submittedName>
        <fullName evidence="2">Uncharacterized protein</fullName>
    </submittedName>
</protein>
<gene>
    <name evidence="2" type="ORF">ASPWEDRAFT_173519</name>
</gene>
<evidence type="ECO:0000256" key="1">
    <source>
        <dbReference type="SAM" id="MobiDB-lite"/>
    </source>
</evidence>
<dbReference type="AlphaFoldDB" id="A0A1L9RGV6"/>
<reference evidence="3" key="1">
    <citation type="journal article" date="2017" name="Genome Biol.">
        <title>Comparative genomics reveals high biological diversity and specific adaptations in the industrially and medically important fungal genus Aspergillus.</title>
        <authorList>
            <person name="de Vries R.P."/>
            <person name="Riley R."/>
            <person name="Wiebenga A."/>
            <person name="Aguilar-Osorio G."/>
            <person name="Amillis S."/>
            <person name="Uchima C.A."/>
            <person name="Anderluh G."/>
            <person name="Asadollahi M."/>
            <person name="Askin M."/>
            <person name="Barry K."/>
            <person name="Battaglia E."/>
            <person name="Bayram O."/>
            <person name="Benocci T."/>
            <person name="Braus-Stromeyer S.A."/>
            <person name="Caldana C."/>
            <person name="Canovas D."/>
            <person name="Cerqueira G.C."/>
            <person name="Chen F."/>
            <person name="Chen W."/>
            <person name="Choi C."/>
            <person name="Clum A."/>
            <person name="Dos Santos R.A."/>
            <person name="Damasio A.R."/>
            <person name="Diallinas G."/>
            <person name="Emri T."/>
            <person name="Fekete E."/>
            <person name="Flipphi M."/>
            <person name="Freyberg S."/>
            <person name="Gallo A."/>
            <person name="Gournas C."/>
            <person name="Habgood R."/>
            <person name="Hainaut M."/>
            <person name="Harispe M.L."/>
            <person name="Henrissat B."/>
            <person name="Hilden K.S."/>
            <person name="Hope R."/>
            <person name="Hossain A."/>
            <person name="Karabika E."/>
            <person name="Karaffa L."/>
            <person name="Karanyi Z."/>
            <person name="Krasevec N."/>
            <person name="Kuo A."/>
            <person name="Kusch H."/>
            <person name="LaButti K."/>
            <person name="Lagendijk E.L."/>
            <person name="Lapidus A."/>
            <person name="Levasseur A."/>
            <person name="Lindquist E."/>
            <person name="Lipzen A."/>
            <person name="Logrieco A.F."/>
            <person name="MacCabe A."/>
            <person name="Maekelae M.R."/>
            <person name="Malavazi I."/>
            <person name="Melin P."/>
            <person name="Meyer V."/>
            <person name="Mielnichuk N."/>
            <person name="Miskei M."/>
            <person name="Molnar A.P."/>
            <person name="Mule G."/>
            <person name="Ngan C.Y."/>
            <person name="Orejas M."/>
            <person name="Orosz E."/>
            <person name="Ouedraogo J.P."/>
            <person name="Overkamp K.M."/>
            <person name="Park H.-S."/>
            <person name="Perrone G."/>
            <person name="Piumi F."/>
            <person name="Punt P.J."/>
            <person name="Ram A.F."/>
            <person name="Ramon A."/>
            <person name="Rauscher S."/>
            <person name="Record E."/>
            <person name="Riano-Pachon D.M."/>
            <person name="Robert V."/>
            <person name="Roehrig J."/>
            <person name="Ruller R."/>
            <person name="Salamov A."/>
            <person name="Salih N.S."/>
            <person name="Samson R.A."/>
            <person name="Sandor E."/>
            <person name="Sanguinetti M."/>
            <person name="Schuetze T."/>
            <person name="Sepcic K."/>
            <person name="Shelest E."/>
            <person name="Sherlock G."/>
            <person name="Sophianopoulou V."/>
            <person name="Squina F.M."/>
            <person name="Sun H."/>
            <person name="Susca A."/>
            <person name="Todd R.B."/>
            <person name="Tsang A."/>
            <person name="Unkles S.E."/>
            <person name="van de Wiele N."/>
            <person name="van Rossen-Uffink D."/>
            <person name="Oliveira J.V."/>
            <person name="Vesth T.C."/>
            <person name="Visser J."/>
            <person name="Yu J.-H."/>
            <person name="Zhou M."/>
            <person name="Andersen M.R."/>
            <person name="Archer D.B."/>
            <person name="Baker S.E."/>
            <person name="Benoit I."/>
            <person name="Brakhage A.A."/>
            <person name="Braus G.H."/>
            <person name="Fischer R."/>
            <person name="Frisvad J.C."/>
            <person name="Goldman G.H."/>
            <person name="Houbraken J."/>
            <person name="Oakley B."/>
            <person name="Pocsi I."/>
            <person name="Scazzocchio C."/>
            <person name="Seiboth B."/>
            <person name="vanKuyk P.A."/>
            <person name="Wortman J."/>
            <person name="Dyer P.S."/>
            <person name="Grigoriev I.V."/>
        </authorList>
    </citation>
    <scope>NUCLEOTIDE SEQUENCE [LARGE SCALE GENOMIC DNA]</scope>
    <source>
        <strain evidence="3">DTO 134E9</strain>
    </source>
</reference>
<feature type="region of interest" description="Disordered" evidence="1">
    <location>
        <begin position="1"/>
        <end position="26"/>
    </location>
</feature>
<evidence type="ECO:0000313" key="2">
    <source>
        <dbReference type="EMBL" id="OJJ34087.1"/>
    </source>
</evidence>
<proteinExistence type="predicted"/>
<organism evidence="2 3">
    <name type="scientific">Aspergillus wentii DTO 134E9</name>
    <dbReference type="NCBI Taxonomy" id="1073089"/>
    <lineage>
        <taxon>Eukaryota</taxon>
        <taxon>Fungi</taxon>
        <taxon>Dikarya</taxon>
        <taxon>Ascomycota</taxon>
        <taxon>Pezizomycotina</taxon>
        <taxon>Eurotiomycetes</taxon>
        <taxon>Eurotiomycetidae</taxon>
        <taxon>Eurotiales</taxon>
        <taxon>Aspergillaceae</taxon>
        <taxon>Aspergillus</taxon>
        <taxon>Aspergillus subgen. Cremei</taxon>
    </lineage>
</organism>
<accession>A0A1L9RGV6</accession>
<evidence type="ECO:0000313" key="3">
    <source>
        <dbReference type="Proteomes" id="UP000184383"/>
    </source>
</evidence>